<dbReference type="EMBL" id="LJIJ01002886">
    <property type="protein sequence ID" value="ODM89123.1"/>
    <property type="molecule type" value="Genomic_DNA"/>
</dbReference>
<sequence length="195" mass="22733">MSCREDAGKSWYAREHRIIEEIKLIWATGNEALETYIAVLRIAKQISSEVLNLSEKLLFGMDLIKLASGADDQEAAEEDKTLSEIEDGFGEINGKVTDFLRKFEGEEKRLEKEEEYWKKFLFEKHQSLAELRRMKAEDRRRLLRKNATCLSLFISAKQLFGRLKDEWDDMKHDLDQAALGYMKELVVIAKEPEEL</sequence>
<gene>
    <name evidence="1" type="ORF">Ocin01_17559</name>
</gene>
<evidence type="ECO:0000313" key="1">
    <source>
        <dbReference type="EMBL" id="ODM89123.1"/>
    </source>
</evidence>
<proteinExistence type="predicted"/>
<organism evidence="1 2">
    <name type="scientific">Orchesella cincta</name>
    <name type="common">Springtail</name>
    <name type="synonym">Podura cincta</name>
    <dbReference type="NCBI Taxonomy" id="48709"/>
    <lineage>
        <taxon>Eukaryota</taxon>
        <taxon>Metazoa</taxon>
        <taxon>Ecdysozoa</taxon>
        <taxon>Arthropoda</taxon>
        <taxon>Hexapoda</taxon>
        <taxon>Collembola</taxon>
        <taxon>Entomobryomorpha</taxon>
        <taxon>Entomobryoidea</taxon>
        <taxon>Orchesellidae</taxon>
        <taxon>Orchesellinae</taxon>
        <taxon>Orchesella</taxon>
    </lineage>
</organism>
<protein>
    <submittedName>
        <fullName evidence="1">Uncharacterized protein</fullName>
    </submittedName>
</protein>
<evidence type="ECO:0000313" key="2">
    <source>
        <dbReference type="Proteomes" id="UP000094527"/>
    </source>
</evidence>
<dbReference type="AlphaFoldDB" id="A0A1D2M815"/>
<comment type="caution">
    <text evidence="1">The sequence shown here is derived from an EMBL/GenBank/DDBJ whole genome shotgun (WGS) entry which is preliminary data.</text>
</comment>
<accession>A0A1D2M815</accession>
<keyword evidence="2" id="KW-1185">Reference proteome</keyword>
<dbReference type="Proteomes" id="UP000094527">
    <property type="component" value="Unassembled WGS sequence"/>
</dbReference>
<reference evidence="1 2" key="1">
    <citation type="journal article" date="2016" name="Genome Biol. Evol.">
        <title>Gene Family Evolution Reflects Adaptation to Soil Environmental Stressors in the Genome of the Collembolan Orchesella cincta.</title>
        <authorList>
            <person name="Faddeeva-Vakhrusheva A."/>
            <person name="Derks M.F."/>
            <person name="Anvar S.Y."/>
            <person name="Agamennone V."/>
            <person name="Suring W."/>
            <person name="Smit S."/>
            <person name="van Straalen N.M."/>
            <person name="Roelofs D."/>
        </authorList>
    </citation>
    <scope>NUCLEOTIDE SEQUENCE [LARGE SCALE GENOMIC DNA]</scope>
    <source>
        <tissue evidence="1">Mixed pool</tissue>
    </source>
</reference>
<name>A0A1D2M815_ORCCI</name>